<proteinExistence type="predicted"/>
<dbReference type="Proteomes" id="UP000784294">
    <property type="component" value="Unassembled WGS sequence"/>
</dbReference>
<dbReference type="EMBL" id="CAAALY010261635">
    <property type="protein sequence ID" value="VEL39547.1"/>
    <property type="molecule type" value="Genomic_DNA"/>
</dbReference>
<comment type="caution">
    <text evidence="1">The sequence shown here is derived from an EMBL/GenBank/DDBJ whole genome shotgun (WGS) entry which is preliminary data.</text>
</comment>
<protein>
    <submittedName>
        <fullName evidence="1">Uncharacterized protein</fullName>
    </submittedName>
</protein>
<sequence length="191" mass="21960">MRLKRHSSVDGIRFLEAWQSELQCNERVFSSYHHHHHHEWTGCQSKLIYHDVREHAIVGFIRRPNRSLSPASFIRLVSSAWRAIEQHIEHSRLAYKPRPEWVFAAGPPAGKGPRCVGIILQLPACCTMPKRVRMPIDGHQVSRSGHSPLASGLPCATRAHERNSFAQFPTSLQILRNCVQIFRPPETQKRR</sequence>
<keyword evidence="2" id="KW-1185">Reference proteome</keyword>
<organism evidence="1 2">
    <name type="scientific">Protopolystoma xenopodis</name>
    <dbReference type="NCBI Taxonomy" id="117903"/>
    <lineage>
        <taxon>Eukaryota</taxon>
        <taxon>Metazoa</taxon>
        <taxon>Spiralia</taxon>
        <taxon>Lophotrochozoa</taxon>
        <taxon>Platyhelminthes</taxon>
        <taxon>Monogenea</taxon>
        <taxon>Polyopisthocotylea</taxon>
        <taxon>Polystomatidea</taxon>
        <taxon>Polystomatidae</taxon>
        <taxon>Protopolystoma</taxon>
    </lineage>
</organism>
<reference evidence="1" key="1">
    <citation type="submission" date="2018-11" db="EMBL/GenBank/DDBJ databases">
        <authorList>
            <consortium name="Pathogen Informatics"/>
        </authorList>
    </citation>
    <scope>NUCLEOTIDE SEQUENCE</scope>
</reference>
<name>A0A3S5AL11_9PLAT</name>
<gene>
    <name evidence="1" type="ORF">PXEA_LOCUS32987</name>
</gene>
<accession>A0A3S5AL11</accession>
<dbReference type="AlphaFoldDB" id="A0A3S5AL11"/>
<evidence type="ECO:0000313" key="1">
    <source>
        <dbReference type="EMBL" id="VEL39547.1"/>
    </source>
</evidence>
<evidence type="ECO:0000313" key="2">
    <source>
        <dbReference type="Proteomes" id="UP000784294"/>
    </source>
</evidence>